<gene>
    <name evidence="10" type="ORF">N658DRAFT_395837</name>
</gene>
<evidence type="ECO:0000313" key="10">
    <source>
        <dbReference type="EMBL" id="KAK4105061.1"/>
    </source>
</evidence>
<evidence type="ECO:0000256" key="1">
    <source>
        <dbReference type="ARBA" id="ARBA00004123"/>
    </source>
</evidence>
<evidence type="ECO:0000313" key="11">
    <source>
        <dbReference type="Proteomes" id="UP001305647"/>
    </source>
</evidence>
<keyword evidence="6" id="KW-0804">Transcription</keyword>
<dbReference type="Proteomes" id="UP001305647">
    <property type="component" value="Unassembled WGS sequence"/>
</dbReference>
<feature type="non-terminal residue" evidence="10">
    <location>
        <position position="240"/>
    </location>
</feature>
<dbReference type="Pfam" id="PF13919">
    <property type="entry name" value="ASXH"/>
    <property type="match status" value="1"/>
</dbReference>
<feature type="region of interest" description="Disordered" evidence="8">
    <location>
        <begin position="1"/>
        <end position="110"/>
    </location>
</feature>
<evidence type="ECO:0000256" key="5">
    <source>
        <dbReference type="ARBA" id="ARBA00023015"/>
    </source>
</evidence>
<protein>
    <recommendedName>
        <fullName evidence="9">DEUBAD domain-containing protein</fullName>
    </recommendedName>
</protein>
<comment type="subcellular location">
    <subcellularLocation>
        <location evidence="1">Nucleus</location>
    </subcellularLocation>
</comment>
<evidence type="ECO:0000256" key="8">
    <source>
        <dbReference type="SAM" id="MobiDB-lite"/>
    </source>
</evidence>
<dbReference type="InterPro" id="IPR044867">
    <property type="entry name" value="DEUBAD_dom"/>
</dbReference>
<keyword evidence="11" id="KW-1185">Reference proteome</keyword>
<keyword evidence="2" id="KW-0479">Metal-binding</keyword>
<proteinExistence type="predicted"/>
<evidence type="ECO:0000259" key="9">
    <source>
        <dbReference type="PROSITE" id="PS51916"/>
    </source>
</evidence>
<dbReference type="EMBL" id="MU863626">
    <property type="protein sequence ID" value="KAK4105061.1"/>
    <property type="molecule type" value="Genomic_DNA"/>
</dbReference>
<evidence type="ECO:0000256" key="3">
    <source>
        <dbReference type="ARBA" id="ARBA00022771"/>
    </source>
</evidence>
<comment type="caution">
    <text evidence="10">The sequence shown here is derived from an EMBL/GenBank/DDBJ whole genome shotgun (WGS) entry which is preliminary data.</text>
</comment>
<feature type="compositionally biased region" description="Low complexity" evidence="8">
    <location>
        <begin position="7"/>
        <end position="16"/>
    </location>
</feature>
<feature type="domain" description="DEUBAD" evidence="9">
    <location>
        <begin position="124"/>
        <end position="238"/>
    </location>
</feature>
<dbReference type="AlphaFoldDB" id="A0AAN6QCM5"/>
<evidence type="ECO:0000256" key="7">
    <source>
        <dbReference type="ARBA" id="ARBA00023242"/>
    </source>
</evidence>
<keyword evidence="5" id="KW-0805">Transcription regulation</keyword>
<dbReference type="GO" id="GO:0005634">
    <property type="term" value="C:nucleus"/>
    <property type="evidence" value="ECO:0007669"/>
    <property type="project" value="UniProtKB-SubCell"/>
</dbReference>
<reference evidence="10" key="1">
    <citation type="journal article" date="2023" name="Mol. Phylogenet. Evol.">
        <title>Genome-scale phylogeny and comparative genomics of the fungal order Sordariales.</title>
        <authorList>
            <person name="Hensen N."/>
            <person name="Bonometti L."/>
            <person name="Westerberg I."/>
            <person name="Brannstrom I.O."/>
            <person name="Guillou S."/>
            <person name="Cros-Aarteil S."/>
            <person name="Calhoun S."/>
            <person name="Haridas S."/>
            <person name="Kuo A."/>
            <person name="Mondo S."/>
            <person name="Pangilinan J."/>
            <person name="Riley R."/>
            <person name="LaButti K."/>
            <person name="Andreopoulos B."/>
            <person name="Lipzen A."/>
            <person name="Chen C."/>
            <person name="Yan M."/>
            <person name="Daum C."/>
            <person name="Ng V."/>
            <person name="Clum A."/>
            <person name="Steindorff A."/>
            <person name="Ohm R.A."/>
            <person name="Martin F."/>
            <person name="Silar P."/>
            <person name="Natvig D.O."/>
            <person name="Lalanne C."/>
            <person name="Gautier V."/>
            <person name="Ament-Velasquez S.L."/>
            <person name="Kruys A."/>
            <person name="Hutchinson M.I."/>
            <person name="Powell A.J."/>
            <person name="Barry K."/>
            <person name="Miller A.N."/>
            <person name="Grigoriev I.V."/>
            <person name="Debuchy R."/>
            <person name="Gladieux P."/>
            <person name="Hiltunen Thoren M."/>
            <person name="Johannesson H."/>
        </authorList>
    </citation>
    <scope>NUCLEOTIDE SEQUENCE</scope>
    <source>
        <strain evidence="10">CBS 757.83</strain>
    </source>
</reference>
<organism evidence="10 11">
    <name type="scientific">Parathielavia hyrcaniae</name>
    <dbReference type="NCBI Taxonomy" id="113614"/>
    <lineage>
        <taxon>Eukaryota</taxon>
        <taxon>Fungi</taxon>
        <taxon>Dikarya</taxon>
        <taxon>Ascomycota</taxon>
        <taxon>Pezizomycotina</taxon>
        <taxon>Sordariomycetes</taxon>
        <taxon>Sordariomycetidae</taxon>
        <taxon>Sordariales</taxon>
        <taxon>Chaetomiaceae</taxon>
        <taxon>Parathielavia</taxon>
    </lineage>
</organism>
<keyword evidence="3" id="KW-0863">Zinc-finger</keyword>
<dbReference type="GO" id="GO:0008270">
    <property type="term" value="F:zinc ion binding"/>
    <property type="evidence" value="ECO:0007669"/>
    <property type="project" value="UniProtKB-KW"/>
</dbReference>
<sequence>MADELHSSPLSSPPESVIDVAIHSPAESVHRIPSSADHQELRAETIQVNTTTATQPPANAKAIIAADDSPSHNSDEGGQSNTQKRKASISRTPAPTKKPRRVVPAQRKSAQERKWEAPFVYTDPKAPLANADLRAILLHPDAWDILTPEEKRDVLAKFPDGSHVLDAGTADARPNTVSLRNDDNFRHDCARYCENIELGRHDEEWLRQAWTAHEKQKSGGFDAFLREQFEEEWEVELPRE</sequence>
<name>A0AAN6QCM5_9PEZI</name>
<reference evidence="10" key="2">
    <citation type="submission" date="2023-05" db="EMBL/GenBank/DDBJ databases">
        <authorList>
            <consortium name="Lawrence Berkeley National Laboratory"/>
            <person name="Steindorff A."/>
            <person name="Hensen N."/>
            <person name="Bonometti L."/>
            <person name="Westerberg I."/>
            <person name="Brannstrom I.O."/>
            <person name="Guillou S."/>
            <person name="Cros-Aarteil S."/>
            <person name="Calhoun S."/>
            <person name="Haridas S."/>
            <person name="Kuo A."/>
            <person name="Mondo S."/>
            <person name="Pangilinan J."/>
            <person name="Riley R."/>
            <person name="Labutti K."/>
            <person name="Andreopoulos B."/>
            <person name="Lipzen A."/>
            <person name="Chen C."/>
            <person name="Yanf M."/>
            <person name="Daum C."/>
            <person name="Ng V."/>
            <person name="Clum A."/>
            <person name="Ohm R."/>
            <person name="Martin F."/>
            <person name="Silar P."/>
            <person name="Natvig D."/>
            <person name="Lalanne C."/>
            <person name="Gautier V."/>
            <person name="Ament-Velasquez S.L."/>
            <person name="Kruys A."/>
            <person name="Hutchinson M.I."/>
            <person name="Powell A.J."/>
            <person name="Barry K."/>
            <person name="Miller A.N."/>
            <person name="Grigoriev I.V."/>
            <person name="Debuchy R."/>
            <person name="Gladieux P."/>
            <person name="Thoren M.H."/>
            <person name="Johannesson H."/>
        </authorList>
    </citation>
    <scope>NUCLEOTIDE SEQUENCE</scope>
    <source>
        <strain evidence="10">CBS 757.83</strain>
    </source>
</reference>
<evidence type="ECO:0000256" key="2">
    <source>
        <dbReference type="ARBA" id="ARBA00022723"/>
    </source>
</evidence>
<dbReference type="PROSITE" id="PS51916">
    <property type="entry name" value="DEUBAD"/>
    <property type="match status" value="1"/>
</dbReference>
<keyword evidence="4" id="KW-0862">Zinc</keyword>
<feature type="compositionally biased region" description="Low complexity" evidence="8">
    <location>
        <begin position="49"/>
        <end position="62"/>
    </location>
</feature>
<evidence type="ECO:0000256" key="6">
    <source>
        <dbReference type="ARBA" id="ARBA00023163"/>
    </source>
</evidence>
<accession>A0AAN6QCM5</accession>
<keyword evidence="7" id="KW-0539">Nucleus</keyword>
<evidence type="ECO:0000256" key="4">
    <source>
        <dbReference type="ARBA" id="ARBA00022833"/>
    </source>
</evidence>
<dbReference type="InterPro" id="IPR028020">
    <property type="entry name" value="ASX_DEUBAD_dom"/>
</dbReference>